<dbReference type="EMBL" id="HE805916">
    <property type="protein sequence ID" value="CCH57578.1"/>
    <property type="molecule type" value="Genomic_DNA"/>
</dbReference>
<gene>
    <name evidence="1" type="ORF">BN8_p06767</name>
</gene>
<evidence type="ECO:0000313" key="2">
    <source>
        <dbReference type="Proteomes" id="UP000009309"/>
    </source>
</evidence>
<reference evidence="1 2" key="1">
    <citation type="journal article" date="2012" name="J. Bacteriol.">
        <title>Genome Sequence of the Filamentous Bacterium Fibrisoma limi BUZ 3T.</title>
        <authorList>
            <person name="Filippini M."/>
            <person name="Qi W."/>
            <person name="Jaenicke S."/>
            <person name="Goesmann A."/>
            <person name="Smits T.H."/>
            <person name="Bagheri H.C."/>
        </authorList>
    </citation>
    <scope>NUCLEOTIDE SEQUENCE [LARGE SCALE GENOMIC DNA]</scope>
    <source>
        <strain evidence="2">BUZ 3T</strain>
        <plasmid evidence="1 2">pFLIM01</plasmid>
    </source>
</reference>
<keyword evidence="1" id="KW-0614">Plasmid</keyword>
<name>I2GTX7_9BACT</name>
<keyword evidence="2" id="KW-1185">Reference proteome</keyword>
<evidence type="ECO:0000313" key="1">
    <source>
        <dbReference type="EMBL" id="CCH57578.1"/>
    </source>
</evidence>
<protein>
    <submittedName>
        <fullName evidence="1">Uncharacterized protein</fullName>
    </submittedName>
</protein>
<accession>I2GTX7</accession>
<proteinExistence type="predicted"/>
<dbReference type="Proteomes" id="UP000009309">
    <property type="component" value="Plasmid pFLIM01"/>
</dbReference>
<dbReference type="AlphaFoldDB" id="I2GTX7"/>
<geneLocation type="plasmid" evidence="1 2">
    <name>pFLIM01</name>
</geneLocation>
<sequence length="43" mass="4630">MNPVPSTLSIYMKKCITPSITLDLPLTLKDAYTITAVTGEAAF</sequence>
<organism evidence="1 2">
    <name type="scientific">Fibrisoma limi BUZ 3</name>
    <dbReference type="NCBI Taxonomy" id="1185876"/>
    <lineage>
        <taxon>Bacteria</taxon>
        <taxon>Pseudomonadati</taxon>
        <taxon>Bacteroidota</taxon>
        <taxon>Cytophagia</taxon>
        <taxon>Cytophagales</taxon>
        <taxon>Spirosomataceae</taxon>
        <taxon>Fibrisoma</taxon>
    </lineage>
</organism>